<comment type="caution">
    <text evidence="2">The sequence shown here is derived from an EMBL/GenBank/DDBJ whole genome shotgun (WGS) entry which is preliminary data.</text>
</comment>
<feature type="compositionally biased region" description="Low complexity" evidence="1">
    <location>
        <begin position="207"/>
        <end position="234"/>
    </location>
</feature>
<evidence type="ECO:0000256" key="1">
    <source>
        <dbReference type="SAM" id="MobiDB-lite"/>
    </source>
</evidence>
<gene>
    <name evidence="2" type="ORF">FBZ87_107161</name>
</gene>
<dbReference type="Proteomes" id="UP000320516">
    <property type="component" value="Unassembled WGS sequence"/>
</dbReference>
<dbReference type="AlphaFoldDB" id="A0A560JII5"/>
<sequence>MGAVAMPGLLSRIIAWFSEEPAPGAGRGMMVPNPDAALDLDAGGLGPEEVVFRQRLKAVLGPRKAAAAGCVQFVGLESLKERLGPRWNGVQARVHGMIEKLLRQNLTADDVFYGYGTETYVVVFARLNPIQAGLVCAKVMQELQRLLLGEPDLASIVVRTAAREASGDLVLKPERLADLLARMVAHVQQTAPLAPAGGAAETPEQPPSSGRSPAPQPSSQALLSQSPPSQSSLLQAPLSQAPFSQAPLSQAQAAAALAEVGRGQAVAAAAVAATKGGDDDPWAHLRPVLGPLEVVYRPVWDVRGQALSLYIASPRRQRVGGRHHVYGYDTLTPPAGGVASVGTANGLQEILDLDRETLRQAVDAYLELYDNRFRYYLALPVHFETLAGTGRRRAYLDLASHVPAHLRPFITYQLMGVPDGVPVGRLTELVSALRPMGRGVTICADVSSQAQATFAAAGVKGVNVSLGGSIPRGRLIQDLYLAGAEARRRGLHILVDGIDTPEMEQVAEEAGCTFMTGDLIGPWVDFPGHATRLSRSDVLDQAMPLDR</sequence>
<protein>
    <submittedName>
        <fullName evidence="2">Uncharacterized protein</fullName>
    </submittedName>
</protein>
<proteinExistence type="predicted"/>
<accession>A0A560JII5</accession>
<evidence type="ECO:0000313" key="2">
    <source>
        <dbReference type="EMBL" id="TWB70777.1"/>
    </source>
</evidence>
<organism evidence="2 3">
    <name type="scientific">Nitrospirillum amazonense</name>
    <dbReference type="NCBI Taxonomy" id="28077"/>
    <lineage>
        <taxon>Bacteria</taxon>
        <taxon>Pseudomonadati</taxon>
        <taxon>Pseudomonadota</taxon>
        <taxon>Alphaproteobacteria</taxon>
        <taxon>Rhodospirillales</taxon>
        <taxon>Azospirillaceae</taxon>
        <taxon>Nitrospirillum</taxon>
    </lineage>
</organism>
<feature type="region of interest" description="Disordered" evidence="1">
    <location>
        <begin position="193"/>
        <end position="234"/>
    </location>
</feature>
<name>A0A560JII5_9PROT</name>
<dbReference type="EMBL" id="VITV01000007">
    <property type="protein sequence ID" value="TWB70777.1"/>
    <property type="molecule type" value="Genomic_DNA"/>
</dbReference>
<evidence type="ECO:0000313" key="3">
    <source>
        <dbReference type="Proteomes" id="UP000320516"/>
    </source>
</evidence>
<reference evidence="2 3" key="1">
    <citation type="submission" date="2019-06" db="EMBL/GenBank/DDBJ databases">
        <title>Genomic Encyclopedia of Type Strains, Phase IV (KMG-V): Genome sequencing to study the core and pangenomes of soil and plant-associated prokaryotes.</title>
        <authorList>
            <person name="Whitman W."/>
        </authorList>
    </citation>
    <scope>NUCLEOTIDE SEQUENCE [LARGE SCALE GENOMIC DNA]</scope>
    <source>
        <strain evidence="2 3">BR 12005</strain>
    </source>
</reference>